<comment type="similarity">
    <text evidence="1">Belongs to the ROK (NagC/XylR) family.</text>
</comment>
<dbReference type="PANTHER" id="PTHR18964:SF149">
    <property type="entry name" value="BIFUNCTIONAL UDP-N-ACETYLGLUCOSAMINE 2-EPIMERASE_N-ACETYLMANNOSAMINE KINASE"/>
    <property type="match status" value="1"/>
</dbReference>
<dbReference type="InterPro" id="IPR036388">
    <property type="entry name" value="WH-like_DNA-bd_sf"/>
</dbReference>
<evidence type="ECO:0000256" key="1">
    <source>
        <dbReference type="ARBA" id="ARBA00006479"/>
    </source>
</evidence>
<proteinExistence type="inferred from homology"/>
<dbReference type="InterPro" id="IPR036390">
    <property type="entry name" value="WH_DNA-bd_sf"/>
</dbReference>
<protein>
    <submittedName>
        <fullName evidence="3">ROK family transcriptional regulator</fullName>
    </submittedName>
</protein>
<dbReference type="PANTHER" id="PTHR18964">
    <property type="entry name" value="ROK (REPRESSOR, ORF, KINASE) FAMILY"/>
    <property type="match status" value="1"/>
</dbReference>
<gene>
    <name evidence="3" type="ORF">E4K62_14750</name>
</gene>
<keyword evidence="4" id="KW-1185">Reference proteome</keyword>
<dbReference type="Proteomes" id="UP000295748">
    <property type="component" value="Chromosome"/>
</dbReference>
<dbReference type="EMBL" id="CP038266">
    <property type="protein sequence ID" value="QBR89828.1"/>
    <property type="molecule type" value="Genomic_DNA"/>
</dbReference>
<evidence type="ECO:0000313" key="4">
    <source>
        <dbReference type="Proteomes" id="UP000295748"/>
    </source>
</evidence>
<evidence type="ECO:0000259" key="2">
    <source>
        <dbReference type="Pfam" id="PF12802"/>
    </source>
</evidence>
<dbReference type="Gene3D" id="1.10.10.10">
    <property type="entry name" value="Winged helix-like DNA-binding domain superfamily/Winged helix DNA-binding domain"/>
    <property type="match status" value="1"/>
</dbReference>
<name>A0ABX5SUH1_9MICO</name>
<dbReference type="RefSeq" id="WP_135068723.1">
    <property type="nucleotide sequence ID" value="NZ_CP038266.1"/>
</dbReference>
<dbReference type="InterPro" id="IPR043129">
    <property type="entry name" value="ATPase_NBD"/>
</dbReference>
<organism evidence="3 4">
    <name type="scientific">Microbacterium wangchenii</name>
    <dbReference type="NCBI Taxonomy" id="2541726"/>
    <lineage>
        <taxon>Bacteria</taxon>
        <taxon>Bacillati</taxon>
        <taxon>Actinomycetota</taxon>
        <taxon>Actinomycetes</taxon>
        <taxon>Micrococcales</taxon>
        <taxon>Microbacteriaceae</taxon>
        <taxon>Microbacterium</taxon>
    </lineage>
</organism>
<dbReference type="SUPFAM" id="SSF53067">
    <property type="entry name" value="Actin-like ATPase domain"/>
    <property type="match status" value="1"/>
</dbReference>
<reference evidence="3 4" key="1">
    <citation type="submission" date="2019-03" db="EMBL/GenBank/DDBJ databases">
        <authorList>
            <person name="Dong K."/>
        </authorList>
    </citation>
    <scope>NUCLEOTIDE SEQUENCE [LARGE SCALE GENOMIC DNA]</scope>
    <source>
        <strain evidence="4">dk512</strain>
    </source>
</reference>
<dbReference type="SUPFAM" id="SSF46785">
    <property type="entry name" value="Winged helix' DNA-binding domain"/>
    <property type="match status" value="1"/>
</dbReference>
<accession>A0ABX5SUH1</accession>
<dbReference type="InterPro" id="IPR000600">
    <property type="entry name" value="ROK"/>
</dbReference>
<evidence type="ECO:0000313" key="3">
    <source>
        <dbReference type="EMBL" id="QBR89828.1"/>
    </source>
</evidence>
<dbReference type="Pfam" id="PF00480">
    <property type="entry name" value="ROK"/>
    <property type="match status" value="1"/>
</dbReference>
<dbReference type="InterPro" id="IPR000835">
    <property type="entry name" value="HTH_MarR-typ"/>
</dbReference>
<feature type="domain" description="HTH marR-type" evidence="2">
    <location>
        <begin position="12"/>
        <end position="60"/>
    </location>
</feature>
<dbReference type="Pfam" id="PF12802">
    <property type="entry name" value="MarR_2"/>
    <property type="match status" value="1"/>
</dbReference>
<sequence>MRRGSNLPAVGTYNQTLVLDLIRRAPEGISRTELAERTGLSAQTLSNVARRLVGEGWIVEGTPVAAGPGKPRTPLQLRPAARCAVGIHLDPAVDTFVVVDLTGAVIAHSERTPPQMGTAADLVADLADAVEELLTAAGVPRERVLGIGVAAPGPFDAERGALFEPPLLAPAWHHAPLREHLFAATGLPTTVEKDVVAAMVGELWMDADQELDDAIFVYYGAGVGMGLAMGGTPLRGRTGNAGDVAHLGVERDGPLCECGHRGCLGAAIAPERLLVDGGVLRAGAAPTAPELRAHVDVLTRRARGGDARAAAAVERVGENLARAVVQINNLLDADVVVVGGPLWSRLAEAARPVLERAVAASRATATVRGIRLLDSALGTDVAAVGAACLVLDSALTARPADLMISSG</sequence>
<dbReference type="Gene3D" id="3.30.420.40">
    <property type="match status" value="2"/>
</dbReference>